<name>A0A2N9Y6W2_9NEIS</name>
<gene>
    <name evidence="1" type="ORF">BHC47_08725</name>
</gene>
<evidence type="ECO:0000313" key="2">
    <source>
        <dbReference type="Proteomes" id="UP000231094"/>
    </source>
</evidence>
<dbReference type="Pfam" id="PF16695">
    <property type="entry name" value="Tai4"/>
    <property type="match status" value="1"/>
</dbReference>
<dbReference type="AlphaFoldDB" id="A0A2N9Y6W2"/>
<reference evidence="1 2" key="1">
    <citation type="journal article" date="2017" name="MBio">
        <title>Type VI secretion-mediated competition in the bee gut microbiome.</title>
        <authorList>
            <person name="Steele M.I."/>
            <person name="Kwong W.K."/>
            <person name="Powell J.E."/>
            <person name="Whiteley M."/>
            <person name="Moran N.A."/>
        </authorList>
    </citation>
    <scope>NUCLEOTIDE SEQUENCE [LARGE SCALE GENOMIC DNA]</scope>
    <source>
        <strain evidence="1 2">PEB0171</strain>
    </source>
</reference>
<protein>
    <submittedName>
        <fullName evidence="1">Uncharacterized protein</fullName>
    </submittedName>
</protein>
<dbReference type="Proteomes" id="UP000231094">
    <property type="component" value="Unassembled WGS sequence"/>
</dbReference>
<dbReference type="Gene3D" id="1.20.120.1620">
    <property type="match status" value="1"/>
</dbReference>
<dbReference type="RefSeq" id="WP_099048800.1">
    <property type="nucleotide sequence ID" value="NZ_MEIV01000009.1"/>
</dbReference>
<dbReference type="InterPro" id="IPR038314">
    <property type="entry name" value="T6SS_sf"/>
</dbReference>
<organism evidence="1 2">
    <name type="scientific">Snodgrassella alvi</name>
    <dbReference type="NCBI Taxonomy" id="1196083"/>
    <lineage>
        <taxon>Bacteria</taxon>
        <taxon>Pseudomonadati</taxon>
        <taxon>Pseudomonadota</taxon>
        <taxon>Betaproteobacteria</taxon>
        <taxon>Neisseriales</taxon>
        <taxon>Neisseriaceae</taxon>
        <taxon>Snodgrassella</taxon>
    </lineage>
</organism>
<comment type="caution">
    <text evidence="1">The sequence shown here is derived from an EMBL/GenBank/DDBJ whole genome shotgun (WGS) entry which is preliminary data.</text>
</comment>
<dbReference type="EMBL" id="MEIV01000009">
    <property type="protein sequence ID" value="PIT64920.1"/>
    <property type="molecule type" value="Genomic_DNA"/>
</dbReference>
<accession>A0A2N9Y6W2</accession>
<dbReference type="InterPro" id="IPR032032">
    <property type="entry name" value="Tai4"/>
</dbReference>
<proteinExistence type="predicted"/>
<sequence length="127" mass="14923">MSPEAYKRTNLQNFKDIVLGRCIAKAYRGDKSASSDAGSSASALIDWAYFDLNETKAVHNLIDKYLSRDYFNPYAEFDKEVKYDYLKCLDLYHSKDLKRLAKEIVYDPNETYKSSSRNYYRDLNRKK</sequence>
<evidence type="ECO:0000313" key="1">
    <source>
        <dbReference type="EMBL" id="PIT64920.1"/>
    </source>
</evidence>